<dbReference type="EMBL" id="BMPF01000005">
    <property type="protein sequence ID" value="GGL42663.1"/>
    <property type="molecule type" value="Genomic_DNA"/>
</dbReference>
<keyword evidence="1" id="KW-1133">Transmembrane helix</keyword>
<accession>A0A830F0E1</accession>
<feature type="transmembrane region" description="Helical" evidence="1">
    <location>
        <begin position="6"/>
        <end position="26"/>
    </location>
</feature>
<evidence type="ECO:0000259" key="2">
    <source>
        <dbReference type="Pfam" id="PF26452"/>
    </source>
</evidence>
<organism evidence="3 4">
    <name type="scientific">Halarchaeum grantii</name>
    <dbReference type="NCBI Taxonomy" id="1193105"/>
    <lineage>
        <taxon>Archaea</taxon>
        <taxon>Methanobacteriati</taxon>
        <taxon>Methanobacteriota</taxon>
        <taxon>Stenosarchaea group</taxon>
        <taxon>Halobacteria</taxon>
        <taxon>Halobacteriales</taxon>
        <taxon>Halobacteriaceae</taxon>
    </lineage>
</organism>
<keyword evidence="1" id="KW-0472">Membrane</keyword>
<proteinExistence type="predicted"/>
<feature type="domain" description="DUF8131" evidence="2">
    <location>
        <begin position="5"/>
        <end position="59"/>
    </location>
</feature>
<dbReference type="AlphaFoldDB" id="A0A830F0E1"/>
<keyword evidence="1" id="KW-0812">Transmembrane</keyword>
<dbReference type="Pfam" id="PF26452">
    <property type="entry name" value="DUF8131"/>
    <property type="match status" value="1"/>
</dbReference>
<dbReference type="InterPro" id="IPR058444">
    <property type="entry name" value="DUF8131"/>
</dbReference>
<evidence type="ECO:0000313" key="4">
    <source>
        <dbReference type="Proteomes" id="UP000628840"/>
    </source>
</evidence>
<sequence length="65" mass="7187">MTMADVPHQWLAVLALLALLPVAVYFATNTDLVVALTFVNVVLIAAMLYRFFVPDEDDQPVSEHA</sequence>
<name>A0A830F0E1_9EURY</name>
<dbReference type="Proteomes" id="UP000628840">
    <property type="component" value="Unassembled WGS sequence"/>
</dbReference>
<keyword evidence="4" id="KW-1185">Reference proteome</keyword>
<dbReference type="OrthoDB" id="379164at2157"/>
<comment type="caution">
    <text evidence="3">The sequence shown here is derived from an EMBL/GenBank/DDBJ whole genome shotgun (WGS) entry which is preliminary data.</text>
</comment>
<protein>
    <recommendedName>
        <fullName evidence="2">DUF8131 domain-containing protein</fullName>
    </recommendedName>
</protein>
<evidence type="ECO:0000256" key="1">
    <source>
        <dbReference type="SAM" id="Phobius"/>
    </source>
</evidence>
<feature type="transmembrane region" description="Helical" evidence="1">
    <location>
        <begin position="33"/>
        <end position="52"/>
    </location>
</feature>
<gene>
    <name evidence="3" type="ORF">GCM10009037_27780</name>
</gene>
<reference evidence="3 4" key="1">
    <citation type="journal article" date="2019" name="Int. J. Syst. Evol. Microbiol.">
        <title>The Global Catalogue of Microorganisms (GCM) 10K type strain sequencing project: providing services to taxonomists for standard genome sequencing and annotation.</title>
        <authorList>
            <consortium name="The Broad Institute Genomics Platform"/>
            <consortium name="The Broad Institute Genome Sequencing Center for Infectious Disease"/>
            <person name="Wu L."/>
            <person name="Ma J."/>
        </authorList>
    </citation>
    <scope>NUCLEOTIDE SEQUENCE [LARGE SCALE GENOMIC DNA]</scope>
    <source>
        <strain evidence="3 4">JCM 19585</strain>
    </source>
</reference>
<evidence type="ECO:0000313" key="3">
    <source>
        <dbReference type="EMBL" id="GGL42663.1"/>
    </source>
</evidence>